<feature type="transmembrane region" description="Helical" evidence="1">
    <location>
        <begin position="234"/>
        <end position="256"/>
    </location>
</feature>
<dbReference type="Proteomes" id="UP000481043">
    <property type="component" value="Unassembled WGS sequence"/>
</dbReference>
<feature type="transmembrane region" description="Helical" evidence="1">
    <location>
        <begin position="381"/>
        <end position="398"/>
    </location>
</feature>
<feature type="transmembrane region" description="Helical" evidence="1">
    <location>
        <begin position="130"/>
        <end position="148"/>
    </location>
</feature>
<keyword evidence="3" id="KW-1185">Reference proteome</keyword>
<feature type="transmembrane region" description="Helical" evidence="1">
    <location>
        <begin position="14"/>
        <end position="35"/>
    </location>
</feature>
<dbReference type="EMBL" id="JAAIWM010000008">
    <property type="protein sequence ID" value="NEY73668.1"/>
    <property type="molecule type" value="Genomic_DNA"/>
</dbReference>
<reference evidence="2 3" key="1">
    <citation type="submission" date="2020-02" db="EMBL/GenBank/DDBJ databases">
        <title>Bacillus aquiflavi sp. nov., isolated from yellow water of strong flavor Chinese baijiu in Yibin region of China.</title>
        <authorList>
            <person name="Xie J."/>
        </authorList>
    </citation>
    <scope>NUCLEOTIDE SEQUENCE [LARGE SCALE GENOMIC DNA]</scope>
    <source>
        <strain evidence="2 3">SA4</strain>
    </source>
</reference>
<feature type="transmembrane region" description="Helical" evidence="1">
    <location>
        <begin position="47"/>
        <end position="67"/>
    </location>
</feature>
<feature type="transmembrane region" description="Helical" evidence="1">
    <location>
        <begin position="160"/>
        <end position="180"/>
    </location>
</feature>
<feature type="transmembrane region" description="Helical" evidence="1">
    <location>
        <begin position="404"/>
        <end position="425"/>
    </location>
</feature>
<feature type="transmembrane region" description="Helical" evidence="1">
    <location>
        <begin position="192"/>
        <end position="213"/>
    </location>
</feature>
<feature type="transmembrane region" description="Helical" evidence="1">
    <location>
        <begin position="88"/>
        <end position="110"/>
    </location>
</feature>
<keyword evidence="1" id="KW-0472">Membrane</keyword>
<dbReference type="RefSeq" id="WP_163181431.1">
    <property type="nucleotide sequence ID" value="NZ_JAAIWM010000008.1"/>
</dbReference>
<protein>
    <submittedName>
        <fullName evidence="2">Multi antimicrobial extrusion protein MatE</fullName>
    </submittedName>
</protein>
<sequence>MSTTKQDNLTMKTLLFFFIPLGISASLVTLSHIIINSTLARTENSEVVIASYAIAISLFGITERLAVILRQTCTTLVRDQESFRRMSIFTSYIILSLLGVSMLIAYTPIGDFVFSTIFGASDDMVKQIKGIYQVLIFVTIFSGLRCLAQGIIIYNRQTKWLTIGMVVRLAAMYGLSLYFIQTGHISGKTGAFVFLVGMMIECMVSVIEARALARKMPTTSTTDKIHSKSEIFRFYSPLMLSSIITVLIGPITNIFLGKTVDIALAIASFTIALSITHLFLSFFSYTHQIVINFYKNHRDKVKRFTMMISLIPFITLSAFCFTDIGRYMMEQYMGVTGRLLDASLDTLKVFLIMAIVFPLVDFFNGVLMIQKQTKVTIISQSANLIMTTIILTLGITFASGWNGVIGALAVSIGLFIELIVVVFIVNRTAIKKNRMKINQSLGL</sequence>
<organism evidence="2 3">
    <name type="scientific">Bacillus mesophilus</name>
    <dbReference type="NCBI Taxonomy" id="1808955"/>
    <lineage>
        <taxon>Bacteria</taxon>
        <taxon>Bacillati</taxon>
        <taxon>Bacillota</taxon>
        <taxon>Bacilli</taxon>
        <taxon>Bacillales</taxon>
        <taxon>Bacillaceae</taxon>
        <taxon>Bacillus</taxon>
    </lineage>
</organism>
<comment type="caution">
    <text evidence="2">The sequence shown here is derived from an EMBL/GenBank/DDBJ whole genome shotgun (WGS) entry which is preliminary data.</text>
</comment>
<accession>A0A6M0QEE9</accession>
<evidence type="ECO:0000256" key="1">
    <source>
        <dbReference type="SAM" id="Phobius"/>
    </source>
</evidence>
<gene>
    <name evidence="2" type="ORF">G4D63_18285</name>
</gene>
<evidence type="ECO:0000313" key="3">
    <source>
        <dbReference type="Proteomes" id="UP000481043"/>
    </source>
</evidence>
<dbReference type="AlphaFoldDB" id="A0A6M0QEE9"/>
<proteinExistence type="predicted"/>
<name>A0A6M0QEE9_9BACI</name>
<feature type="transmembrane region" description="Helical" evidence="1">
    <location>
        <begin position="304"/>
        <end position="329"/>
    </location>
</feature>
<feature type="transmembrane region" description="Helical" evidence="1">
    <location>
        <begin position="262"/>
        <end position="283"/>
    </location>
</feature>
<keyword evidence="1" id="KW-0812">Transmembrane</keyword>
<evidence type="ECO:0000313" key="2">
    <source>
        <dbReference type="EMBL" id="NEY73668.1"/>
    </source>
</evidence>
<feature type="transmembrane region" description="Helical" evidence="1">
    <location>
        <begin position="349"/>
        <end position="369"/>
    </location>
</feature>
<keyword evidence="1" id="KW-1133">Transmembrane helix</keyword>